<keyword evidence="2" id="KW-0808">Transferase</keyword>
<keyword evidence="4" id="KW-0418">Kinase</keyword>
<proteinExistence type="inferred from homology"/>
<evidence type="ECO:0000313" key="5">
    <source>
        <dbReference type="EMBL" id="VAX05706.1"/>
    </source>
</evidence>
<dbReference type="EMBL" id="UOFY01000003">
    <property type="protein sequence ID" value="VAX05706.1"/>
    <property type="molecule type" value="Genomic_DNA"/>
</dbReference>
<dbReference type="GO" id="GO:0005524">
    <property type="term" value="F:ATP binding"/>
    <property type="evidence" value="ECO:0007669"/>
    <property type="project" value="InterPro"/>
</dbReference>
<evidence type="ECO:0000256" key="3">
    <source>
        <dbReference type="ARBA" id="ARBA00022741"/>
    </source>
</evidence>
<dbReference type="PANTHER" id="PTHR31756">
    <property type="entry name" value="PYRUVATE, PHOSPHATE DIKINASE REGULATORY PROTEIN 1, CHLOROPLASTIC"/>
    <property type="match status" value="1"/>
</dbReference>
<protein>
    <submittedName>
        <fullName evidence="5">Phosphoenolpyruvate synthase regulatory protein</fullName>
    </submittedName>
</protein>
<keyword evidence="1" id="KW-0723">Serine/threonine-protein kinase</keyword>
<evidence type="ECO:0000256" key="1">
    <source>
        <dbReference type="ARBA" id="ARBA00022527"/>
    </source>
</evidence>
<dbReference type="Pfam" id="PF03618">
    <property type="entry name" value="Kinase-PPPase"/>
    <property type="match status" value="1"/>
</dbReference>
<dbReference type="InterPro" id="IPR026530">
    <property type="entry name" value="PSRP"/>
</dbReference>
<dbReference type="InterPro" id="IPR005177">
    <property type="entry name" value="Kinase-pyrophosphorylase"/>
</dbReference>
<gene>
    <name evidence="5" type="ORF">MNBD_GAMMA25-1102</name>
</gene>
<keyword evidence="3" id="KW-0547">Nucleotide-binding</keyword>
<dbReference type="GO" id="GO:0004674">
    <property type="term" value="F:protein serine/threonine kinase activity"/>
    <property type="evidence" value="ECO:0007669"/>
    <property type="project" value="UniProtKB-KW"/>
</dbReference>
<reference evidence="5" key="1">
    <citation type="submission" date="2018-06" db="EMBL/GenBank/DDBJ databases">
        <authorList>
            <person name="Zhirakovskaya E."/>
        </authorList>
    </citation>
    <scope>NUCLEOTIDE SEQUENCE</scope>
</reference>
<dbReference type="PANTHER" id="PTHR31756:SF3">
    <property type="entry name" value="PYRUVATE, PHOSPHATE DIKINASE REGULATORY PROTEIN 1, CHLOROPLASTIC"/>
    <property type="match status" value="1"/>
</dbReference>
<sequence length="274" mass="30639">MSTNLRTIFFVSDSTGITVEKLGHSLLSQFPDINFQTVSLRYIDSKQKAENLRVEIEGAAKKTGRPPIIFSTLVEPKLREIVRTDVAVLLDLFEIFIGLLEVPLNQKATPTAGHAHYVAEPDKYMARMDAVNYALRYDDGLGVGESGYAQADVILLGVSRCGKTPVCLYLAMQYGIFAANYPLVDEDLQTTALPASLRAFKPKLFALTIEPLRLQKIRTRRQTGEEYAKIVQCRREVAQAETLFAENQLAMLDTSTISIEEIATQILMQLHLNR</sequence>
<evidence type="ECO:0000256" key="2">
    <source>
        <dbReference type="ARBA" id="ARBA00022679"/>
    </source>
</evidence>
<dbReference type="AlphaFoldDB" id="A0A3B1AIL1"/>
<name>A0A3B1AIL1_9ZZZZ</name>
<keyword evidence="5" id="KW-0670">Pyruvate</keyword>
<dbReference type="NCBIfam" id="NF003742">
    <property type="entry name" value="PRK05339.1"/>
    <property type="match status" value="1"/>
</dbReference>
<dbReference type="HAMAP" id="MF_01062">
    <property type="entry name" value="PSRP"/>
    <property type="match status" value="1"/>
</dbReference>
<evidence type="ECO:0000256" key="4">
    <source>
        <dbReference type="ARBA" id="ARBA00022777"/>
    </source>
</evidence>
<organism evidence="5">
    <name type="scientific">hydrothermal vent metagenome</name>
    <dbReference type="NCBI Taxonomy" id="652676"/>
    <lineage>
        <taxon>unclassified sequences</taxon>
        <taxon>metagenomes</taxon>
        <taxon>ecological metagenomes</taxon>
    </lineage>
</organism>
<accession>A0A3B1AIL1</accession>